<dbReference type="PROSITE" id="PS50048">
    <property type="entry name" value="ZN2_CY6_FUNGAL_2"/>
    <property type="match status" value="1"/>
</dbReference>
<protein>
    <recommendedName>
        <fullName evidence="3">Zn(2)-C6 fungal-type domain-containing protein</fullName>
    </recommendedName>
</protein>
<dbReference type="Gene3D" id="4.10.240.10">
    <property type="entry name" value="Zn(2)-C6 fungal-type DNA-binding domain"/>
    <property type="match status" value="1"/>
</dbReference>
<keyword evidence="1" id="KW-0539">Nucleus</keyword>
<dbReference type="CDD" id="cd00067">
    <property type="entry name" value="GAL4"/>
    <property type="match status" value="1"/>
</dbReference>
<feature type="compositionally biased region" description="Pro residues" evidence="2">
    <location>
        <begin position="110"/>
        <end position="122"/>
    </location>
</feature>
<dbReference type="PRINTS" id="PR00755">
    <property type="entry name" value="AFLATOXINBRP"/>
</dbReference>
<organism evidence="4 5">
    <name type="scientific">Corynespora cassiicola Philippines</name>
    <dbReference type="NCBI Taxonomy" id="1448308"/>
    <lineage>
        <taxon>Eukaryota</taxon>
        <taxon>Fungi</taxon>
        <taxon>Dikarya</taxon>
        <taxon>Ascomycota</taxon>
        <taxon>Pezizomycotina</taxon>
        <taxon>Dothideomycetes</taxon>
        <taxon>Pleosporomycetidae</taxon>
        <taxon>Pleosporales</taxon>
        <taxon>Corynesporascaceae</taxon>
        <taxon>Corynespora</taxon>
    </lineage>
</organism>
<evidence type="ECO:0000256" key="1">
    <source>
        <dbReference type="ARBA" id="ARBA00023242"/>
    </source>
</evidence>
<keyword evidence="5" id="KW-1185">Reference proteome</keyword>
<feature type="compositionally biased region" description="Polar residues" evidence="2">
    <location>
        <begin position="88"/>
        <end position="101"/>
    </location>
</feature>
<sequence length="495" mass="53512">MSSQRNGQLPKAPKVRQSCDTCQASKIRCGQERPSCRRCVKYSIDCVYSVSRRAGRPRPKRMVDSTTPTGQASRPPPQQPAQSQSPPNTHITLPTPESASPAQEDCGPCRPSPQPLATPPPTATHEDKTQHDDVESRQFNGQQQQQQQQRSPQNSQGSTSHHGRESSIYDLNDSQSSSQDNTHYDLSTETNPYDQPNGQFDPDLPQTAHLSPSPLREAHSMTFFSHFDSNHFPSLSFADPSLDDPLSQQQQQQQQQSIDFDLLLSPLPSCPSLQLDPFPPSAPTPLATTTSSTSTDPLMDWAPTDAVPVAVPAPAPAPPCQCTTTLVQHLSELATDPEPGSAGNSAFFASAVQRSKQPLDACLAVLACPACSGRLSSALVLCQAMDELSVALGMGTLWIEGAPSCERDRLPLISSLAKDEVPLRCGSYAVRGIDRRVLLRMLMMKRLTEMQSAMGRLCQVVGSETSPCRVTCAGMAAELEGRMSSKVDSLRAAAL</sequence>
<gene>
    <name evidence="4" type="ORF">BS50DRAFT_588042</name>
</gene>
<dbReference type="SUPFAM" id="SSF57701">
    <property type="entry name" value="Zn2/Cys6 DNA-binding domain"/>
    <property type="match status" value="1"/>
</dbReference>
<feature type="compositionally biased region" description="Polar residues" evidence="2">
    <location>
        <begin position="184"/>
        <end position="198"/>
    </location>
</feature>
<feature type="region of interest" description="Disordered" evidence="2">
    <location>
        <begin position="50"/>
        <end position="212"/>
    </location>
</feature>
<dbReference type="InterPro" id="IPR036864">
    <property type="entry name" value="Zn2-C6_fun-type_DNA-bd_sf"/>
</dbReference>
<feature type="compositionally biased region" description="Low complexity" evidence="2">
    <location>
        <begin position="284"/>
        <end position="297"/>
    </location>
</feature>
<feature type="domain" description="Zn(2)-C6 fungal-type" evidence="3">
    <location>
        <begin position="18"/>
        <end position="48"/>
    </location>
</feature>
<dbReference type="GO" id="GO:0000981">
    <property type="term" value="F:DNA-binding transcription factor activity, RNA polymerase II-specific"/>
    <property type="evidence" value="ECO:0007669"/>
    <property type="project" value="InterPro"/>
</dbReference>
<dbReference type="AlphaFoldDB" id="A0A2T2NNK1"/>
<feature type="compositionally biased region" description="Basic and acidic residues" evidence="2">
    <location>
        <begin position="124"/>
        <end position="136"/>
    </location>
</feature>
<dbReference type="GO" id="GO:0008270">
    <property type="term" value="F:zinc ion binding"/>
    <property type="evidence" value="ECO:0007669"/>
    <property type="project" value="InterPro"/>
</dbReference>
<dbReference type="OrthoDB" id="5069333at2759"/>
<accession>A0A2T2NNK1</accession>
<feature type="compositionally biased region" description="Low complexity" evidence="2">
    <location>
        <begin position="137"/>
        <end position="158"/>
    </location>
</feature>
<name>A0A2T2NNK1_CORCC</name>
<dbReference type="SMART" id="SM00066">
    <property type="entry name" value="GAL4"/>
    <property type="match status" value="1"/>
</dbReference>
<proteinExistence type="predicted"/>
<feature type="region of interest" description="Disordered" evidence="2">
    <location>
        <begin position="273"/>
        <end position="298"/>
    </location>
</feature>
<evidence type="ECO:0000313" key="5">
    <source>
        <dbReference type="Proteomes" id="UP000240883"/>
    </source>
</evidence>
<evidence type="ECO:0000259" key="3">
    <source>
        <dbReference type="PROSITE" id="PS50048"/>
    </source>
</evidence>
<reference evidence="4 5" key="1">
    <citation type="journal article" date="2018" name="Front. Microbiol.">
        <title>Genome-Wide Analysis of Corynespora cassiicola Leaf Fall Disease Putative Effectors.</title>
        <authorList>
            <person name="Lopez D."/>
            <person name="Ribeiro S."/>
            <person name="Label P."/>
            <person name="Fumanal B."/>
            <person name="Venisse J.S."/>
            <person name="Kohler A."/>
            <person name="de Oliveira R.R."/>
            <person name="Labutti K."/>
            <person name="Lipzen A."/>
            <person name="Lail K."/>
            <person name="Bauer D."/>
            <person name="Ohm R.A."/>
            <person name="Barry K.W."/>
            <person name="Spatafora J."/>
            <person name="Grigoriev I.V."/>
            <person name="Martin F.M."/>
            <person name="Pujade-Renaud V."/>
        </authorList>
    </citation>
    <scope>NUCLEOTIDE SEQUENCE [LARGE SCALE GENOMIC DNA]</scope>
    <source>
        <strain evidence="4 5">Philippines</strain>
    </source>
</reference>
<feature type="compositionally biased region" description="Low complexity" evidence="2">
    <location>
        <begin position="239"/>
        <end position="256"/>
    </location>
</feature>
<dbReference type="Pfam" id="PF00172">
    <property type="entry name" value="Zn_clus"/>
    <property type="match status" value="1"/>
</dbReference>
<evidence type="ECO:0000256" key="2">
    <source>
        <dbReference type="SAM" id="MobiDB-lite"/>
    </source>
</evidence>
<dbReference type="InterPro" id="IPR001138">
    <property type="entry name" value="Zn2Cys6_DnaBD"/>
</dbReference>
<evidence type="ECO:0000313" key="4">
    <source>
        <dbReference type="EMBL" id="PSN67007.1"/>
    </source>
</evidence>
<feature type="region of interest" description="Disordered" evidence="2">
    <location>
        <begin position="235"/>
        <end position="256"/>
    </location>
</feature>
<feature type="compositionally biased region" description="Low complexity" evidence="2">
    <location>
        <begin position="172"/>
        <end position="181"/>
    </location>
</feature>
<dbReference type="Proteomes" id="UP000240883">
    <property type="component" value="Unassembled WGS sequence"/>
</dbReference>
<dbReference type="EMBL" id="KZ678135">
    <property type="protein sequence ID" value="PSN67007.1"/>
    <property type="molecule type" value="Genomic_DNA"/>
</dbReference>